<evidence type="ECO:0000256" key="1">
    <source>
        <dbReference type="SAM" id="MobiDB-lite"/>
    </source>
</evidence>
<feature type="compositionally biased region" description="Basic and acidic residues" evidence="1">
    <location>
        <begin position="1"/>
        <end position="17"/>
    </location>
</feature>
<reference evidence="2" key="1">
    <citation type="submission" date="2023-05" db="EMBL/GenBank/DDBJ databases">
        <title>Whole genome sequence of Commensalibacter sp.</title>
        <authorList>
            <person name="Charoenyingcharoen P."/>
            <person name="Yukphan P."/>
        </authorList>
    </citation>
    <scope>NUCLEOTIDE SEQUENCE</scope>
    <source>
        <strain evidence="2">TBRC 16381</strain>
    </source>
</reference>
<organism evidence="2 3">
    <name type="scientific">Commensalibacter oyaizuii</name>
    <dbReference type="NCBI Taxonomy" id="3043873"/>
    <lineage>
        <taxon>Bacteria</taxon>
        <taxon>Pseudomonadati</taxon>
        <taxon>Pseudomonadota</taxon>
        <taxon>Alphaproteobacteria</taxon>
        <taxon>Acetobacterales</taxon>
        <taxon>Acetobacteraceae</taxon>
    </lineage>
</organism>
<comment type="caution">
    <text evidence="2">The sequence shown here is derived from an EMBL/GenBank/DDBJ whole genome shotgun (WGS) entry which is preliminary data.</text>
</comment>
<feature type="region of interest" description="Disordered" evidence="1">
    <location>
        <begin position="86"/>
        <end position="110"/>
    </location>
</feature>
<evidence type="ECO:0000313" key="3">
    <source>
        <dbReference type="Proteomes" id="UP001431634"/>
    </source>
</evidence>
<evidence type="ECO:0000313" key="2">
    <source>
        <dbReference type="EMBL" id="MDI2090168.1"/>
    </source>
</evidence>
<protein>
    <submittedName>
        <fullName evidence="2">Uncharacterized protein</fullName>
    </submittedName>
</protein>
<sequence length="127" mass="13487">MGQQHKDAVELKSETKTDAQNYNLNNKKNEEDYINNHLIPVQDSTSDGNKIVNSIVQGLLTGGAGAVAGAITSNSGNMTVDIVNSTTSATARSRPKVDDPDVAAAEASQKPIRGQNLVNNINNILQQ</sequence>
<proteinExistence type="predicted"/>
<keyword evidence="3" id="KW-1185">Reference proteome</keyword>
<accession>A0ABT6PZM6</accession>
<dbReference type="RefSeq" id="WP_281447319.1">
    <property type="nucleotide sequence ID" value="NZ_JASBAO010000001.1"/>
</dbReference>
<name>A0ABT6PZM6_9PROT</name>
<dbReference type="EMBL" id="JASBAO010000001">
    <property type="protein sequence ID" value="MDI2090168.1"/>
    <property type="molecule type" value="Genomic_DNA"/>
</dbReference>
<dbReference type="Proteomes" id="UP001431634">
    <property type="component" value="Unassembled WGS sequence"/>
</dbReference>
<feature type="region of interest" description="Disordered" evidence="1">
    <location>
        <begin position="1"/>
        <end position="21"/>
    </location>
</feature>
<gene>
    <name evidence="2" type="ORF">QJV27_02025</name>
</gene>